<protein>
    <submittedName>
        <fullName evidence="2">Phage integrase family protein</fullName>
    </submittedName>
</protein>
<dbReference type="GO" id="GO:0003677">
    <property type="term" value="F:DNA binding"/>
    <property type="evidence" value="ECO:0007669"/>
    <property type="project" value="InterPro"/>
</dbReference>
<dbReference type="OrthoDB" id="1803733at2"/>
<dbReference type="Gene3D" id="1.10.443.10">
    <property type="entry name" value="Intergrase catalytic core"/>
    <property type="match status" value="1"/>
</dbReference>
<dbReference type="SUPFAM" id="SSF56349">
    <property type="entry name" value="DNA breaking-rejoining enzymes"/>
    <property type="match status" value="1"/>
</dbReference>
<dbReference type="InterPro" id="IPR013762">
    <property type="entry name" value="Integrase-like_cat_sf"/>
</dbReference>
<evidence type="ECO:0000313" key="2">
    <source>
        <dbReference type="EMBL" id="KZL89421.1"/>
    </source>
</evidence>
<evidence type="ECO:0000256" key="1">
    <source>
        <dbReference type="ARBA" id="ARBA00023172"/>
    </source>
</evidence>
<dbReference type="AlphaFoldDB" id="A0A162R4S6"/>
<dbReference type="GO" id="GO:0006310">
    <property type="term" value="P:DNA recombination"/>
    <property type="evidence" value="ECO:0007669"/>
    <property type="project" value="UniProtKB-KW"/>
</dbReference>
<name>A0A162R4S6_9CLOT</name>
<keyword evidence="3" id="KW-1185">Reference proteome</keyword>
<keyword evidence="1" id="KW-0233">DNA recombination</keyword>
<accession>A0A162R4S6</accession>
<sequence length="688" mass="82247">MKNAIFIKYLDQSARREFNKLKKIKKEERELYNFKISTSIWFKDMIWNFNYANEKNRIAYKYRFDYNKIPAPYQFYVKATILNKLLSSENRITGAYDIYAHLKTITRALYFNNITDIRLVSLNEVKNYINSKFVKCGDSHIAVLVVDFKKFIEAIDEFEEYNYEDILGFLNNTINKCWKSRPQKAENDYIPFIFLNQIVSLAIRDIDNENLKMDDRIVASLIVLMAETGMRAEEVTLVETNKLDSVEVNGKEICYLKFLTFKTQQNEYEGRETYTWLTEKALKAYRMCESFVNTIVDNLSEESRLRILISLHNKEKLKQRFRIKQLREMASKIDDNEVKQLEKEMRRYLFISDKYGTQKRGSELFRENIEKFFVRHEGDFDIENIKPHELGYIKQFNISSKAKYEKFFSVEQRKKVQYEEVKDKKYLYVNPHMFRVTVCTKLFLQGVHIDFIIKHMNHLEEDMSLYYYKSEKFVDELEEGAEILSGMLNKEGVIITNPDLTNDSFIKTVVSDKNIREKIEKINSFLEKSEKNNHLNIKDNFKNTIRKLEKTDTPIVENEFGVCVKSVIFGICEKRKYFSTLSDNYFIGIQLPTYRYIHYSYERFRQKVEGIEHNRKIAEKDDRYSVEYEREKKVLAAFIKKTLNTEINLLDKDIQDYGIEMVIEKHPDLKSIIENLEKIRKEIQLWML</sequence>
<dbReference type="PATRIC" id="fig|1121326.3.peg.5387"/>
<proteinExistence type="predicted"/>
<dbReference type="Proteomes" id="UP000076603">
    <property type="component" value="Unassembled WGS sequence"/>
</dbReference>
<dbReference type="InterPro" id="IPR011010">
    <property type="entry name" value="DNA_brk_join_enz"/>
</dbReference>
<dbReference type="RefSeq" id="WP_066629361.1">
    <property type="nucleotide sequence ID" value="NZ_FQXL01000018.1"/>
</dbReference>
<dbReference type="STRING" id="1121326.CLMAG_53250"/>
<organism evidence="2 3">
    <name type="scientific">Clostridium magnum DSM 2767</name>
    <dbReference type="NCBI Taxonomy" id="1121326"/>
    <lineage>
        <taxon>Bacteria</taxon>
        <taxon>Bacillati</taxon>
        <taxon>Bacillota</taxon>
        <taxon>Clostridia</taxon>
        <taxon>Eubacteriales</taxon>
        <taxon>Clostridiaceae</taxon>
        <taxon>Clostridium</taxon>
    </lineage>
</organism>
<dbReference type="GO" id="GO:0015074">
    <property type="term" value="P:DNA integration"/>
    <property type="evidence" value="ECO:0007669"/>
    <property type="project" value="InterPro"/>
</dbReference>
<gene>
    <name evidence="2" type="ORF">CLMAG_53250</name>
</gene>
<comment type="caution">
    <text evidence="2">The sequence shown here is derived from an EMBL/GenBank/DDBJ whole genome shotgun (WGS) entry which is preliminary data.</text>
</comment>
<reference evidence="2 3" key="1">
    <citation type="submission" date="2016-04" db="EMBL/GenBank/DDBJ databases">
        <title>Genome sequence of Clostridium magnum DSM 2767.</title>
        <authorList>
            <person name="Poehlein A."/>
            <person name="Uhlig R."/>
            <person name="Fischer R."/>
            <person name="Bahl H."/>
            <person name="Daniel R."/>
        </authorList>
    </citation>
    <scope>NUCLEOTIDE SEQUENCE [LARGE SCALE GENOMIC DNA]</scope>
    <source>
        <strain evidence="2 3">DSM 2767</strain>
    </source>
</reference>
<dbReference type="EMBL" id="LWAE01000009">
    <property type="protein sequence ID" value="KZL89421.1"/>
    <property type="molecule type" value="Genomic_DNA"/>
</dbReference>
<evidence type="ECO:0000313" key="3">
    <source>
        <dbReference type="Proteomes" id="UP000076603"/>
    </source>
</evidence>